<protein>
    <submittedName>
        <fullName evidence="9">Molybdopterin-guanine dinucleotide biosynthesis protein A</fullName>
    </submittedName>
</protein>
<evidence type="ECO:0000256" key="7">
    <source>
        <dbReference type="ARBA" id="ARBA00023150"/>
    </source>
</evidence>
<dbReference type="EMBL" id="SHKV01000001">
    <property type="protein sequence ID" value="RZU33179.1"/>
    <property type="molecule type" value="Genomic_DNA"/>
</dbReference>
<keyword evidence="3" id="KW-0479">Metal-binding</keyword>
<evidence type="ECO:0000256" key="3">
    <source>
        <dbReference type="ARBA" id="ARBA00022723"/>
    </source>
</evidence>
<keyword evidence="7" id="KW-0501">Molybdenum cofactor biosynthesis</keyword>
<dbReference type="GO" id="GO:0006777">
    <property type="term" value="P:Mo-molybdopterin cofactor biosynthetic process"/>
    <property type="evidence" value="ECO:0007669"/>
    <property type="project" value="UniProtKB-KW"/>
</dbReference>
<dbReference type="GO" id="GO:0046872">
    <property type="term" value="F:metal ion binding"/>
    <property type="evidence" value="ECO:0007669"/>
    <property type="project" value="UniProtKB-KW"/>
</dbReference>
<dbReference type="Pfam" id="PF12804">
    <property type="entry name" value="NTP_transf_3"/>
    <property type="match status" value="1"/>
</dbReference>
<organism evidence="9 10">
    <name type="scientific">Blastococcus saxobsidens</name>
    <dbReference type="NCBI Taxonomy" id="138336"/>
    <lineage>
        <taxon>Bacteria</taxon>
        <taxon>Bacillati</taxon>
        <taxon>Actinomycetota</taxon>
        <taxon>Actinomycetes</taxon>
        <taxon>Geodermatophilales</taxon>
        <taxon>Geodermatophilaceae</taxon>
        <taxon>Blastococcus</taxon>
    </lineage>
</organism>
<evidence type="ECO:0000256" key="1">
    <source>
        <dbReference type="ARBA" id="ARBA00022490"/>
    </source>
</evidence>
<keyword evidence="6" id="KW-0342">GTP-binding</keyword>
<keyword evidence="5" id="KW-0460">Magnesium</keyword>
<keyword evidence="2" id="KW-0808">Transferase</keyword>
<dbReference type="RefSeq" id="WP_104527779.1">
    <property type="nucleotide sequence ID" value="NZ_POQT01000007.1"/>
</dbReference>
<dbReference type="OrthoDB" id="4735656at2"/>
<dbReference type="Gene3D" id="3.90.550.10">
    <property type="entry name" value="Spore Coat Polysaccharide Biosynthesis Protein SpsA, Chain A"/>
    <property type="match status" value="1"/>
</dbReference>
<dbReference type="PANTHER" id="PTHR19136:SF81">
    <property type="entry name" value="MOLYBDENUM COFACTOR GUANYLYLTRANSFERASE"/>
    <property type="match status" value="1"/>
</dbReference>
<keyword evidence="4" id="KW-0547">Nucleotide-binding</keyword>
<reference evidence="9 10" key="1">
    <citation type="submission" date="2019-02" db="EMBL/GenBank/DDBJ databases">
        <title>Sequencing the genomes of 1000 actinobacteria strains.</title>
        <authorList>
            <person name="Klenk H.-P."/>
        </authorList>
    </citation>
    <scope>NUCLEOTIDE SEQUENCE [LARGE SCALE GENOMIC DNA]</scope>
    <source>
        <strain evidence="9 10">DSM 44509</strain>
    </source>
</reference>
<feature type="domain" description="MobA-like NTP transferase" evidence="8">
    <location>
        <begin position="9"/>
        <end position="142"/>
    </location>
</feature>
<dbReference type="InterPro" id="IPR025877">
    <property type="entry name" value="MobA-like_NTP_Trfase"/>
</dbReference>
<dbReference type="SUPFAM" id="SSF53448">
    <property type="entry name" value="Nucleotide-diphospho-sugar transferases"/>
    <property type="match status" value="1"/>
</dbReference>
<evidence type="ECO:0000313" key="10">
    <source>
        <dbReference type="Proteomes" id="UP000292507"/>
    </source>
</evidence>
<proteinExistence type="predicted"/>
<gene>
    <name evidence="9" type="ORF">BKA19_2895</name>
</gene>
<accession>A0A4Q7YAM3</accession>
<dbReference type="CDD" id="cd02503">
    <property type="entry name" value="MobA"/>
    <property type="match status" value="1"/>
</dbReference>
<dbReference type="AlphaFoldDB" id="A0A4Q7YAM3"/>
<sequence>MQELPPYSAVVLAGGRASRLGGQAKPQLEVGGRSLLSAVLDAVPGARRRVVVGPPQPAPGDVLFAREDPVGGGPVAALRAGLAAVGTDVVAVLAGDLPFLTAELVARLRERLSADGVLVVDDTGRDQLLLGVWRTAALRTAVGDPDGPTALHRALRGLVVHRYRPEVAVGAPPPWLDCDTPEELAHARAVAARRTG</sequence>
<dbReference type="InterPro" id="IPR029044">
    <property type="entry name" value="Nucleotide-diphossugar_trans"/>
</dbReference>
<dbReference type="PANTHER" id="PTHR19136">
    <property type="entry name" value="MOLYBDENUM COFACTOR GUANYLYLTRANSFERASE"/>
    <property type="match status" value="1"/>
</dbReference>
<evidence type="ECO:0000256" key="5">
    <source>
        <dbReference type="ARBA" id="ARBA00022842"/>
    </source>
</evidence>
<evidence type="ECO:0000313" key="9">
    <source>
        <dbReference type="EMBL" id="RZU33179.1"/>
    </source>
</evidence>
<evidence type="ECO:0000256" key="2">
    <source>
        <dbReference type="ARBA" id="ARBA00022679"/>
    </source>
</evidence>
<dbReference type="InterPro" id="IPR013482">
    <property type="entry name" value="Molybde_CF_guanTrfase"/>
</dbReference>
<evidence type="ECO:0000259" key="8">
    <source>
        <dbReference type="Pfam" id="PF12804"/>
    </source>
</evidence>
<evidence type="ECO:0000256" key="6">
    <source>
        <dbReference type="ARBA" id="ARBA00023134"/>
    </source>
</evidence>
<comment type="caution">
    <text evidence="9">The sequence shown here is derived from an EMBL/GenBank/DDBJ whole genome shotgun (WGS) entry which is preliminary data.</text>
</comment>
<keyword evidence="10" id="KW-1185">Reference proteome</keyword>
<dbReference type="Proteomes" id="UP000292507">
    <property type="component" value="Unassembled WGS sequence"/>
</dbReference>
<dbReference type="GO" id="GO:0016779">
    <property type="term" value="F:nucleotidyltransferase activity"/>
    <property type="evidence" value="ECO:0007669"/>
    <property type="project" value="TreeGrafter"/>
</dbReference>
<dbReference type="GO" id="GO:0005525">
    <property type="term" value="F:GTP binding"/>
    <property type="evidence" value="ECO:0007669"/>
    <property type="project" value="UniProtKB-KW"/>
</dbReference>
<evidence type="ECO:0000256" key="4">
    <source>
        <dbReference type="ARBA" id="ARBA00022741"/>
    </source>
</evidence>
<keyword evidence="1" id="KW-0963">Cytoplasm</keyword>
<name>A0A4Q7YAM3_9ACTN</name>